<dbReference type="Proteomes" id="UP000886501">
    <property type="component" value="Unassembled WGS sequence"/>
</dbReference>
<sequence>MQMLETDVGISEYVGRDIPPIQAVIKQRFTDFLVFEIDQNDRAVHLKSLAPPEPSSVLGASNSVASQESTSHTPQPQAKPSSDPALVPEVTEDVSAPIEVQEGYVWSKAHTTVLEEFLSPPVMDKLKQMYEEGPEPPFVSDSGWGGRQAKQEESEVVEEAPAEATSKRGRGKGRGGRGGHGRDRGPRTGKREDDRKVVTEPIADKAVRTELHKAIRQLFKGNLDSETETTPKNDDDGSRISIGWVSSGGRRGAYRGLCTGSRGNRPSRGNFPPYIHFTLQKTNRDTHDALSYIARFLHANVKDLGVAGTKDKRGVTVQRVSLKRGSRAVEDVWRIASSQNSRNHPEDSTMRRGDHGVRIADFNYRKAPLELGMLKGNQFVITLRNVQIESMETLERAMSTIKYDGFINYYGMQRFGTASIPTHLIGLALLQSDWHKAVSLILQLRHGEHPEVCAARKAWLDERDLEKALQLMPRRLVAERAVLESYKKQRGDTRNAMGALSTIPRNLRLMYIHAYQSYVWNAIVSERIKMCGAGSPVVGDLVYEEPPKKTQEEAINQEEDEGADDPGPDPFDDRLMVVSLDEDVSGGRPAKKPWVPPKVKTLTEEDLAKYTIFDVIMPLPGIDVAFPGGILGDRYRQFLTADGLDPNNFHRKQKDYCLGGSYRHILHLPRELSWSVLRYTDPDVPLAQADEDKLLGFDPPAAVEDGKFMALQINLSLGTAAYATMALREVTKTETSSHYQSALTQASEDQKFKKLVESASMDVDPSAD</sequence>
<evidence type="ECO:0000313" key="1">
    <source>
        <dbReference type="EMBL" id="KAF9646008.1"/>
    </source>
</evidence>
<organism evidence="1 2">
    <name type="scientific">Thelephora ganbajun</name>
    <name type="common">Ganba fungus</name>
    <dbReference type="NCBI Taxonomy" id="370292"/>
    <lineage>
        <taxon>Eukaryota</taxon>
        <taxon>Fungi</taxon>
        <taxon>Dikarya</taxon>
        <taxon>Basidiomycota</taxon>
        <taxon>Agaricomycotina</taxon>
        <taxon>Agaricomycetes</taxon>
        <taxon>Thelephorales</taxon>
        <taxon>Thelephoraceae</taxon>
        <taxon>Thelephora</taxon>
    </lineage>
</organism>
<comment type="caution">
    <text evidence="1">The sequence shown here is derived from an EMBL/GenBank/DDBJ whole genome shotgun (WGS) entry which is preliminary data.</text>
</comment>
<reference evidence="1" key="1">
    <citation type="submission" date="2019-10" db="EMBL/GenBank/DDBJ databases">
        <authorList>
            <consortium name="DOE Joint Genome Institute"/>
            <person name="Kuo A."/>
            <person name="Miyauchi S."/>
            <person name="Kiss E."/>
            <person name="Drula E."/>
            <person name="Kohler A."/>
            <person name="Sanchez-Garcia M."/>
            <person name="Andreopoulos B."/>
            <person name="Barry K.W."/>
            <person name="Bonito G."/>
            <person name="Buee M."/>
            <person name="Carver A."/>
            <person name="Chen C."/>
            <person name="Cichocki N."/>
            <person name="Clum A."/>
            <person name="Culley D."/>
            <person name="Crous P.W."/>
            <person name="Fauchery L."/>
            <person name="Girlanda M."/>
            <person name="Hayes R."/>
            <person name="Keri Z."/>
            <person name="Labutti K."/>
            <person name="Lipzen A."/>
            <person name="Lombard V."/>
            <person name="Magnuson J."/>
            <person name="Maillard F."/>
            <person name="Morin E."/>
            <person name="Murat C."/>
            <person name="Nolan M."/>
            <person name="Ohm R."/>
            <person name="Pangilinan J."/>
            <person name="Pereira M."/>
            <person name="Perotto S."/>
            <person name="Peter M."/>
            <person name="Riley R."/>
            <person name="Sitrit Y."/>
            <person name="Stielow B."/>
            <person name="Szollosi G."/>
            <person name="Zifcakova L."/>
            <person name="Stursova M."/>
            <person name="Spatafora J.W."/>
            <person name="Tedersoo L."/>
            <person name="Vaario L.-M."/>
            <person name="Yamada A."/>
            <person name="Yan M."/>
            <person name="Wang P."/>
            <person name="Xu J."/>
            <person name="Bruns T."/>
            <person name="Baldrian P."/>
            <person name="Vilgalys R."/>
            <person name="Henrissat B."/>
            <person name="Grigoriev I.V."/>
            <person name="Hibbett D."/>
            <person name="Nagy L.G."/>
            <person name="Martin F.M."/>
        </authorList>
    </citation>
    <scope>NUCLEOTIDE SEQUENCE</scope>
    <source>
        <strain evidence="1">P2</strain>
    </source>
</reference>
<name>A0ACB6Z9I3_THEGA</name>
<proteinExistence type="predicted"/>
<protein>
    <submittedName>
        <fullName evidence="1">tRNA pseudouridine synthase D</fullName>
    </submittedName>
</protein>
<keyword evidence="2" id="KW-1185">Reference proteome</keyword>
<gene>
    <name evidence="1" type="ORF">BDM02DRAFT_3100545</name>
</gene>
<evidence type="ECO:0000313" key="2">
    <source>
        <dbReference type="Proteomes" id="UP000886501"/>
    </source>
</evidence>
<reference evidence="1" key="2">
    <citation type="journal article" date="2020" name="Nat. Commun.">
        <title>Large-scale genome sequencing of mycorrhizal fungi provides insights into the early evolution of symbiotic traits.</title>
        <authorList>
            <person name="Miyauchi S."/>
            <person name="Kiss E."/>
            <person name="Kuo A."/>
            <person name="Drula E."/>
            <person name="Kohler A."/>
            <person name="Sanchez-Garcia M."/>
            <person name="Morin E."/>
            <person name="Andreopoulos B."/>
            <person name="Barry K.W."/>
            <person name="Bonito G."/>
            <person name="Buee M."/>
            <person name="Carver A."/>
            <person name="Chen C."/>
            <person name="Cichocki N."/>
            <person name="Clum A."/>
            <person name="Culley D."/>
            <person name="Crous P.W."/>
            <person name="Fauchery L."/>
            <person name="Girlanda M."/>
            <person name="Hayes R.D."/>
            <person name="Keri Z."/>
            <person name="LaButti K."/>
            <person name="Lipzen A."/>
            <person name="Lombard V."/>
            <person name="Magnuson J."/>
            <person name="Maillard F."/>
            <person name="Murat C."/>
            <person name="Nolan M."/>
            <person name="Ohm R.A."/>
            <person name="Pangilinan J."/>
            <person name="Pereira M.F."/>
            <person name="Perotto S."/>
            <person name="Peter M."/>
            <person name="Pfister S."/>
            <person name="Riley R."/>
            <person name="Sitrit Y."/>
            <person name="Stielow J.B."/>
            <person name="Szollosi G."/>
            <person name="Zifcakova L."/>
            <person name="Stursova M."/>
            <person name="Spatafora J.W."/>
            <person name="Tedersoo L."/>
            <person name="Vaario L.M."/>
            <person name="Yamada A."/>
            <person name="Yan M."/>
            <person name="Wang P."/>
            <person name="Xu J."/>
            <person name="Bruns T."/>
            <person name="Baldrian P."/>
            <person name="Vilgalys R."/>
            <person name="Dunand C."/>
            <person name="Henrissat B."/>
            <person name="Grigoriev I.V."/>
            <person name="Hibbett D."/>
            <person name="Nagy L.G."/>
            <person name="Martin F.M."/>
        </authorList>
    </citation>
    <scope>NUCLEOTIDE SEQUENCE</scope>
    <source>
        <strain evidence="1">P2</strain>
    </source>
</reference>
<accession>A0ACB6Z9I3</accession>
<dbReference type="EMBL" id="MU118070">
    <property type="protein sequence ID" value="KAF9646008.1"/>
    <property type="molecule type" value="Genomic_DNA"/>
</dbReference>